<keyword evidence="2" id="KW-1003">Cell membrane</keyword>
<evidence type="ECO:0000256" key="4">
    <source>
        <dbReference type="ARBA" id="ARBA00022692"/>
    </source>
</evidence>
<dbReference type="GO" id="GO:0005886">
    <property type="term" value="C:plasma membrane"/>
    <property type="evidence" value="ECO:0007669"/>
    <property type="project" value="UniProtKB-SubCell"/>
</dbReference>
<gene>
    <name evidence="8" type="ORF">KC980_04245</name>
</gene>
<feature type="transmembrane region" description="Helical" evidence="7">
    <location>
        <begin position="9"/>
        <end position="31"/>
    </location>
</feature>
<evidence type="ECO:0000313" key="9">
    <source>
        <dbReference type="Proteomes" id="UP000740557"/>
    </source>
</evidence>
<feature type="transmembrane region" description="Helical" evidence="7">
    <location>
        <begin position="301"/>
        <end position="318"/>
    </location>
</feature>
<comment type="caution">
    <text evidence="8">The sequence shown here is derived from an EMBL/GenBank/DDBJ whole genome shotgun (WGS) entry which is preliminary data.</text>
</comment>
<evidence type="ECO:0000313" key="8">
    <source>
        <dbReference type="EMBL" id="MCA9308698.1"/>
    </source>
</evidence>
<feature type="transmembrane region" description="Helical" evidence="7">
    <location>
        <begin position="268"/>
        <end position="289"/>
    </location>
</feature>
<keyword evidence="3" id="KW-0808">Transferase</keyword>
<reference evidence="8" key="2">
    <citation type="journal article" date="2021" name="Microbiome">
        <title>Successional dynamics and alternative stable states in a saline activated sludge microbial community over 9 years.</title>
        <authorList>
            <person name="Wang Y."/>
            <person name="Ye J."/>
            <person name="Ju F."/>
            <person name="Liu L."/>
            <person name="Boyd J.A."/>
            <person name="Deng Y."/>
            <person name="Parks D.H."/>
            <person name="Jiang X."/>
            <person name="Yin X."/>
            <person name="Woodcroft B.J."/>
            <person name="Tyson G.W."/>
            <person name="Hugenholtz P."/>
            <person name="Polz M.F."/>
            <person name="Zhang T."/>
        </authorList>
    </citation>
    <scope>NUCLEOTIDE SEQUENCE</scope>
    <source>
        <strain evidence="8">HKST-UBA79</strain>
    </source>
</reference>
<organism evidence="8 9">
    <name type="scientific">candidate division WWE3 bacterium</name>
    <dbReference type="NCBI Taxonomy" id="2053526"/>
    <lineage>
        <taxon>Bacteria</taxon>
        <taxon>Katanobacteria</taxon>
    </lineage>
</organism>
<evidence type="ECO:0000256" key="5">
    <source>
        <dbReference type="ARBA" id="ARBA00022989"/>
    </source>
</evidence>
<dbReference type="GO" id="GO:0016780">
    <property type="term" value="F:phosphotransferase activity, for other substituted phosphate groups"/>
    <property type="evidence" value="ECO:0007669"/>
    <property type="project" value="InterPro"/>
</dbReference>
<feature type="transmembrane region" description="Helical" evidence="7">
    <location>
        <begin position="330"/>
        <end position="347"/>
    </location>
</feature>
<evidence type="ECO:0000256" key="1">
    <source>
        <dbReference type="ARBA" id="ARBA00004651"/>
    </source>
</evidence>
<feature type="transmembrane region" description="Helical" evidence="7">
    <location>
        <begin position="84"/>
        <end position="105"/>
    </location>
</feature>
<reference evidence="8" key="1">
    <citation type="submission" date="2020-04" db="EMBL/GenBank/DDBJ databases">
        <authorList>
            <person name="Zhang T."/>
        </authorList>
    </citation>
    <scope>NUCLEOTIDE SEQUENCE</scope>
    <source>
        <strain evidence="8">HKST-UBA79</strain>
    </source>
</reference>
<proteinExistence type="predicted"/>
<evidence type="ECO:0000256" key="2">
    <source>
        <dbReference type="ARBA" id="ARBA00022475"/>
    </source>
</evidence>
<feature type="transmembrane region" description="Helical" evidence="7">
    <location>
        <begin position="120"/>
        <end position="138"/>
    </location>
</feature>
<protein>
    <recommendedName>
        <fullName evidence="10">Undecaprenyl/decaprenyl-phosphate alpha-N-acetylglucosaminyl 1-phosphate transferase</fullName>
    </recommendedName>
</protein>
<comment type="subcellular location">
    <subcellularLocation>
        <location evidence="1">Cell membrane</location>
        <topology evidence="1">Multi-pass membrane protein</topology>
    </subcellularLocation>
</comment>
<dbReference type="EMBL" id="JAGQNX010000137">
    <property type="protein sequence ID" value="MCA9308698.1"/>
    <property type="molecule type" value="Genomic_DNA"/>
</dbReference>
<keyword evidence="4 7" id="KW-0812">Transmembrane</keyword>
<feature type="transmembrane region" description="Helical" evidence="7">
    <location>
        <begin position="451"/>
        <end position="471"/>
    </location>
</feature>
<name>A0A955EDS5_UNCKA</name>
<dbReference type="GO" id="GO:0009103">
    <property type="term" value="P:lipopolysaccharide biosynthetic process"/>
    <property type="evidence" value="ECO:0007669"/>
    <property type="project" value="TreeGrafter"/>
</dbReference>
<feature type="transmembrane region" description="Helical" evidence="7">
    <location>
        <begin position="422"/>
        <end position="445"/>
    </location>
</feature>
<dbReference type="GO" id="GO:0044038">
    <property type="term" value="P:cell wall macromolecule biosynthetic process"/>
    <property type="evidence" value="ECO:0007669"/>
    <property type="project" value="TreeGrafter"/>
</dbReference>
<dbReference type="PANTHER" id="PTHR22926:SF3">
    <property type="entry name" value="UNDECAPRENYL-PHOSPHATE ALPHA-N-ACETYLGLUCOSAMINYL 1-PHOSPHATE TRANSFERASE"/>
    <property type="match status" value="1"/>
</dbReference>
<feature type="transmembrane region" description="Helical" evidence="7">
    <location>
        <begin position="380"/>
        <end position="401"/>
    </location>
</feature>
<accession>A0A955EDS5</accession>
<dbReference type="Pfam" id="PF00953">
    <property type="entry name" value="Glycos_transf_4"/>
    <property type="match status" value="1"/>
</dbReference>
<feature type="transmembrane region" description="Helical" evidence="7">
    <location>
        <begin position="193"/>
        <end position="210"/>
    </location>
</feature>
<dbReference type="GO" id="GO:0071555">
    <property type="term" value="P:cell wall organization"/>
    <property type="evidence" value="ECO:0007669"/>
    <property type="project" value="TreeGrafter"/>
</dbReference>
<dbReference type="CDD" id="cd06853">
    <property type="entry name" value="GT_WecA_like"/>
    <property type="match status" value="1"/>
</dbReference>
<evidence type="ECO:0008006" key="10">
    <source>
        <dbReference type="Google" id="ProtNLM"/>
    </source>
</evidence>
<feature type="transmembrane region" description="Helical" evidence="7">
    <location>
        <begin position="354"/>
        <end position="374"/>
    </location>
</feature>
<evidence type="ECO:0000256" key="3">
    <source>
        <dbReference type="ARBA" id="ARBA00022679"/>
    </source>
</evidence>
<feature type="transmembrane region" description="Helical" evidence="7">
    <location>
        <begin position="231"/>
        <end position="248"/>
    </location>
</feature>
<sequence length="484" mass="53539">MPEYFLETLLASGIMIAFQFLELYLKYWAMAAEIPLWYSLNWGEAQLAPKHYIYVIPIISILLLSSGLAFAIHAQRAYMRYGSNLILASISLYNYILTISLFRIIRITSLPTTPLFSQEFKILGAPFIASLVAVYIVAPRFIELLKEKEIVTDPSIHKHPSMLLKGPSARGGGLLVTCVISILAVYFVPLNRIFISIISSALLLALLGFFDDVQNTITTKLNFLENPNVRLGIQALIISLVLFAGVTIDFVNNPFDGTLFLQEYSLNIAGTNITPLPVIITLFWLLWMINLLSWSNGIDGQYAGIIGIASLVISIIALRDIQTDPNQINVAIMGMLIAGASFGLIKYTWHPSKIMWGFGATSAAFLLAAISILTRAKITVTIIALAVPFLDALITVGRRLLEGKNPLKGDRGHLQHLLLDRGWKMQSIALFYWATTALLGGLAIFSADRQIPILIFTVFGVIATAIIVLNAKSRKQKQQQLQVE</sequence>
<feature type="transmembrane region" description="Helical" evidence="7">
    <location>
        <begin position="168"/>
        <end position="187"/>
    </location>
</feature>
<dbReference type="PANTHER" id="PTHR22926">
    <property type="entry name" value="PHOSPHO-N-ACETYLMURAMOYL-PENTAPEPTIDE-TRANSFERASE"/>
    <property type="match status" value="1"/>
</dbReference>
<keyword evidence="6 7" id="KW-0472">Membrane</keyword>
<evidence type="ECO:0000256" key="7">
    <source>
        <dbReference type="SAM" id="Phobius"/>
    </source>
</evidence>
<keyword evidence="5 7" id="KW-1133">Transmembrane helix</keyword>
<dbReference type="Proteomes" id="UP000740557">
    <property type="component" value="Unassembled WGS sequence"/>
</dbReference>
<dbReference type="InterPro" id="IPR000715">
    <property type="entry name" value="Glycosyl_transferase_4"/>
</dbReference>
<dbReference type="AlphaFoldDB" id="A0A955EDS5"/>
<feature type="transmembrane region" description="Helical" evidence="7">
    <location>
        <begin position="51"/>
        <end position="72"/>
    </location>
</feature>
<evidence type="ECO:0000256" key="6">
    <source>
        <dbReference type="ARBA" id="ARBA00023136"/>
    </source>
</evidence>